<dbReference type="InterPro" id="IPR019734">
    <property type="entry name" value="TPR_rpt"/>
</dbReference>
<evidence type="ECO:0000313" key="11">
    <source>
        <dbReference type="Proteomes" id="UP000695000"/>
    </source>
</evidence>
<dbReference type="SMART" id="SM00028">
    <property type="entry name" value="TPR"/>
    <property type="match status" value="3"/>
</dbReference>
<feature type="domain" description="PPIase FKBP-type" evidence="10">
    <location>
        <begin position="33"/>
        <end position="121"/>
    </location>
</feature>
<keyword evidence="6 7" id="KW-0413">Isomerase</keyword>
<sequence>MTGAEIDISPKQDKGVLKEILKEGQGNDTPPEGCKVTVHYTGTLLDGTQFDSSRDRNQPFEFDLGKGSVIKAWDIGVATMKKGEQAILTCAADYAYGATGSPPTIPPGATLKFDVEVISWKGEDLSPDKDGSIEKIQITAGDGYTTPNDEAMVEIHLIGKHGDKVFDERDVSFNIGEGANVNVISGVEKALESFKKGETSRLIIKPKFAFANESFEFNIPSDATVEYTVTLKTFEKAKESWSMDTDEKIEVSKVFKEKGTKYFKDGKLNLAIKMYQKVLSYLEFKKDPESATEEQKALVLSSNLNMALCYLKSNNMFEAKNAATEALLVDPDNEKAHFRKGLALLNIGEAQLAADAFTTVLKIEPTNKSAQLHLNACNKTLKEQLQKEKKIYANMFEKFAKKDLQREEEEKKKQPDVMSSLGEWGKEDREREPSEFEKENPNILLLNGSGEFKDM</sequence>
<feature type="compositionally biased region" description="Basic and acidic residues" evidence="9">
    <location>
        <begin position="403"/>
        <end position="415"/>
    </location>
</feature>
<keyword evidence="4 8" id="KW-0802">TPR repeat</keyword>
<evidence type="ECO:0000256" key="5">
    <source>
        <dbReference type="ARBA" id="ARBA00023110"/>
    </source>
</evidence>
<evidence type="ECO:0000256" key="9">
    <source>
        <dbReference type="SAM" id="MobiDB-lite"/>
    </source>
</evidence>
<gene>
    <name evidence="12" type="primary">LOC108567266</name>
</gene>
<proteinExistence type="predicted"/>
<dbReference type="PROSITE" id="PS50059">
    <property type="entry name" value="FKBP_PPIASE"/>
    <property type="match status" value="2"/>
</dbReference>
<evidence type="ECO:0000256" key="7">
    <source>
        <dbReference type="PROSITE-ProRule" id="PRU00277"/>
    </source>
</evidence>
<evidence type="ECO:0000256" key="2">
    <source>
        <dbReference type="ARBA" id="ARBA00013194"/>
    </source>
</evidence>
<reference evidence="12" key="1">
    <citation type="submission" date="2025-08" db="UniProtKB">
        <authorList>
            <consortium name="RefSeq"/>
        </authorList>
    </citation>
    <scope>IDENTIFICATION</scope>
    <source>
        <tissue evidence="12">Whole Larva</tissue>
    </source>
</reference>
<keyword evidence="11" id="KW-1185">Reference proteome</keyword>
<dbReference type="PANTHER" id="PTHR46512">
    <property type="entry name" value="PEPTIDYLPROLYL ISOMERASE"/>
    <property type="match status" value="1"/>
</dbReference>
<dbReference type="InterPro" id="IPR011990">
    <property type="entry name" value="TPR-like_helical_dom_sf"/>
</dbReference>
<dbReference type="PROSITE" id="PS50005">
    <property type="entry name" value="TPR"/>
    <property type="match status" value="1"/>
</dbReference>
<dbReference type="Gene3D" id="3.10.50.40">
    <property type="match status" value="2"/>
</dbReference>
<evidence type="ECO:0000256" key="6">
    <source>
        <dbReference type="ARBA" id="ARBA00023235"/>
    </source>
</evidence>
<comment type="catalytic activity">
    <reaction evidence="1 7">
        <text>[protein]-peptidylproline (omega=180) = [protein]-peptidylproline (omega=0)</text>
        <dbReference type="Rhea" id="RHEA:16237"/>
        <dbReference type="Rhea" id="RHEA-COMP:10747"/>
        <dbReference type="Rhea" id="RHEA-COMP:10748"/>
        <dbReference type="ChEBI" id="CHEBI:83833"/>
        <dbReference type="ChEBI" id="CHEBI:83834"/>
        <dbReference type="EC" id="5.2.1.8"/>
    </reaction>
</comment>
<name>A0ABM1N8G3_NICVS</name>
<feature type="compositionally biased region" description="Basic and acidic residues" evidence="9">
    <location>
        <begin position="424"/>
        <end position="440"/>
    </location>
</feature>
<dbReference type="InterPro" id="IPR001179">
    <property type="entry name" value="PPIase_FKBP_dom"/>
</dbReference>
<evidence type="ECO:0000259" key="10">
    <source>
        <dbReference type="PROSITE" id="PS50059"/>
    </source>
</evidence>
<dbReference type="PANTHER" id="PTHR46512:SF9">
    <property type="entry name" value="PEPTIDYLPROLYL ISOMERASE"/>
    <property type="match status" value="1"/>
</dbReference>
<evidence type="ECO:0000256" key="1">
    <source>
        <dbReference type="ARBA" id="ARBA00000971"/>
    </source>
</evidence>
<protein>
    <recommendedName>
        <fullName evidence="2 7">peptidylprolyl isomerase</fullName>
        <ecNumber evidence="2 7">5.2.1.8</ecNumber>
    </recommendedName>
</protein>
<keyword evidence="3" id="KW-0677">Repeat</keyword>
<organism evidence="11 12">
    <name type="scientific">Nicrophorus vespilloides</name>
    <name type="common">Boreal carrion beetle</name>
    <dbReference type="NCBI Taxonomy" id="110193"/>
    <lineage>
        <taxon>Eukaryota</taxon>
        <taxon>Metazoa</taxon>
        <taxon>Ecdysozoa</taxon>
        <taxon>Arthropoda</taxon>
        <taxon>Hexapoda</taxon>
        <taxon>Insecta</taxon>
        <taxon>Pterygota</taxon>
        <taxon>Neoptera</taxon>
        <taxon>Endopterygota</taxon>
        <taxon>Coleoptera</taxon>
        <taxon>Polyphaga</taxon>
        <taxon>Staphyliniformia</taxon>
        <taxon>Silphidae</taxon>
        <taxon>Nicrophorinae</taxon>
        <taxon>Nicrophorus</taxon>
    </lineage>
</organism>
<dbReference type="EC" id="5.2.1.8" evidence="2 7"/>
<dbReference type="Gene3D" id="1.25.40.10">
    <property type="entry name" value="Tetratricopeptide repeat domain"/>
    <property type="match status" value="1"/>
</dbReference>
<keyword evidence="5 7" id="KW-0697">Rotamase</keyword>
<evidence type="ECO:0000256" key="4">
    <source>
        <dbReference type="ARBA" id="ARBA00022803"/>
    </source>
</evidence>
<dbReference type="RefSeq" id="XP_017783113.1">
    <property type="nucleotide sequence ID" value="XM_017927624.1"/>
</dbReference>
<dbReference type="SUPFAM" id="SSF54534">
    <property type="entry name" value="FKBP-like"/>
    <property type="match status" value="2"/>
</dbReference>
<dbReference type="GeneID" id="108567266"/>
<dbReference type="Pfam" id="PF00254">
    <property type="entry name" value="FKBP_C"/>
    <property type="match status" value="2"/>
</dbReference>
<feature type="repeat" description="TPR" evidence="8">
    <location>
        <begin position="334"/>
        <end position="367"/>
    </location>
</feature>
<evidence type="ECO:0000313" key="12">
    <source>
        <dbReference type="RefSeq" id="XP_017783113.1"/>
    </source>
</evidence>
<evidence type="ECO:0000256" key="3">
    <source>
        <dbReference type="ARBA" id="ARBA00022737"/>
    </source>
</evidence>
<accession>A0ABM1N8G3</accession>
<feature type="region of interest" description="Disordered" evidence="9">
    <location>
        <begin position="403"/>
        <end position="455"/>
    </location>
</feature>
<dbReference type="InterPro" id="IPR050754">
    <property type="entry name" value="FKBP4/5/8-like"/>
</dbReference>
<feature type="domain" description="PPIase FKBP-type" evidence="10">
    <location>
        <begin position="150"/>
        <end position="235"/>
    </location>
</feature>
<evidence type="ECO:0000256" key="8">
    <source>
        <dbReference type="PROSITE-ProRule" id="PRU00339"/>
    </source>
</evidence>
<dbReference type="SUPFAM" id="SSF48452">
    <property type="entry name" value="TPR-like"/>
    <property type="match status" value="1"/>
</dbReference>
<dbReference type="Proteomes" id="UP000695000">
    <property type="component" value="Unplaced"/>
</dbReference>
<dbReference type="InterPro" id="IPR046357">
    <property type="entry name" value="PPIase_dom_sf"/>
</dbReference>